<dbReference type="Proteomes" id="UP000054144">
    <property type="component" value="Unassembled WGS sequence"/>
</dbReference>
<accession>A0A0D7A0I4</accession>
<feature type="compositionally biased region" description="Polar residues" evidence="1">
    <location>
        <begin position="411"/>
        <end position="428"/>
    </location>
</feature>
<evidence type="ECO:0000313" key="3">
    <source>
        <dbReference type="Proteomes" id="UP000054144"/>
    </source>
</evidence>
<evidence type="ECO:0000256" key="1">
    <source>
        <dbReference type="SAM" id="MobiDB-lite"/>
    </source>
</evidence>
<sequence length="793" mass="86026">MAIFTPRSYSCKCLNVCIREQPSRDVPANPPAAEAHFTTLFVDQSGIEVVHPQLTFRNRARNRTFAHSTDYSRYTSVTCLVCQCITYRVNQLVSSDVEGKEGPVLPTDGWAEDQVLHSADGWIEVHESCLTGDGIERLKRSPRYSPLFSIVLPELTSPLISAEPIPESPTPSPSQQPCSFFSDVPPVFPPAPFTISHPVFQHLAGIAKKKSDSLRAAAHAKLEAIVKTEIAEVQHAELALRNDVELLWHIFRSSVTQHQLHSSSSPHSLLSDENGSSVTHTREFVPTASIQQHPSLPPRMSSLSASLAASGFHHPRAGETPSPPTSPSSTPSAAEVGSLATSSSITMTFTALPIHPRTAGTAASVLQLQRNVDESLNVATSIQVRQLEEEMAKRHQELQEAKRHSLLDRSSALTGNGKSPGQSNTTVQAKEGDAPATHDPTSPKGKRKVTFDIQPTVATVPREQPVATENVKNSDDLLFDLEEEDELRPGTPPVLPFREPSQTSPPPRPSRRQAASSDNAFASLRPASLPAPSNVSILSSAKAAEQTDGAPNGDATIPAAMESPEGIASSSAVGAGLEPSHAVHHLSPPPRPLELYGSDDEAERGDDVVAEMDPREEQVRKLLAAGVASHRSAWKRDGNAWQMFLRRRAEHGQAEEVDEEFNELDELHAESVHVGSLPIAIRSPPGAPSLASYQPKTSLTDRANTFVPRLPKRPTSFAYRKAMYAERDQLRDSDPGALDFAVADDDDDDDSKCATIAEDGPQASGRRSREHALKILEARSRVPEEGMWRSLAN</sequence>
<dbReference type="OrthoDB" id="2563191at2759"/>
<proteinExistence type="predicted"/>
<feature type="region of interest" description="Disordered" evidence="1">
    <location>
        <begin position="393"/>
        <end position="517"/>
    </location>
</feature>
<feature type="region of interest" description="Disordered" evidence="1">
    <location>
        <begin position="312"/>
        <end position="339"/>
    </location>
</feature>
<feature type="compositionally biased region" description="Basic and acidic residues" evidence="1">
    <location>
        <begin position="393"/>
        <end position="407"/>
    </location>
</feature>
<name>A0A0D7A0I4_9AGAR</name>
<evidence type="ECO:0000313" key="2">
    <source>
        <dbReference type="EMBL" id="KIY42899.1"/>
    </source>
</evidence>
<feature type="compositionally biased region" description="Acidic residues" evidence="1">
    <location>
        <begin position="477"/>
        <end position="486"/>
    </location>
</feature>
<reference evidence="2 3" key="1">
    <citation type="journal article" date="2015" name="Fungal Genet. Biol.">
        <title>Evolution of novel wood decay mechanisms in Agaricales revealed by the genome sequences of Fistulina hepatica and Cylindrobasidium torrendii.</title>
        <authorList>
            <person name="Floudas D."/>
            <person name="Held B.W."/>
            <person name="Riley R."/>
            <person name="Nagy L.G."/>
            <person name="Koehler G."/>
            <person name="Ransdell A.S."/>
            <person name="Younus H."/>
            <person name="Chow J."/>
            <person name="Chiniquy J."/>
            <person name="Lipzen A."/>
            <person name="Tritt A."/>
            <person name="Sun H."/>
            <person name="Haridas S."/>
            <person name="LaButti K."/>
            <person name="Ohm R.A."/>
            <person name="Kues U."/>
            <person name="Blanchette R.A."/>
            <person name="Grigoriev I.V."/>
            <person name="Minto R.E."/>
            <person name="Hibbett D.S."/>
        </authorList>
    </citation>
    <scope>NUCLEOTIDE SEQUENCE [LARGE SCALE GENOMIC DNA]</scope>
    <source>
        <strain evidence="2 3">ATCC 64428</strain>
    </source>
</reference>
<gene>
    <name evidence="2" type="ORF">FISHEDRAFT_68277</name>
</gene>
<organism evidence="2 3">
    <name type="scientific">Fistulina hepatica ATCC 64428</name>
    <dbReference type="NCBI Taxonomy" id="1128425"/>
    <lineage>
        <taxon>Eukaryota</taxon>
        <taxon>Fungi</taxon>
        <taxon>Dikarya</taxon>
        <taxon>Basidiomycota</taxon>
        <taxon>Agaricomycotina</taxon>
        <taxon>Agaricomycetes</taxon>
        <taxon>Agaricomycetidae</taxon>
        <taxon>Agaricales</taxon>
        <taxon>Fistulinaceae</taxon>
        <taxon>Fistulina</taxon>
    </lineage>
</organism>
<protein>
    <submittedName>
        <fullName evidence="2">Uncharacterized protein</fullName>
    </submittedName>
</protein>
<keyword evidence="3" id="KW-1185">Reference proteome</keyword>
<dbReference type="EMBL" id="KN882151">
    <property type="protein sequence ID" value="KIY42899.1"/>
    <property type="molecule type" value="Genomic_DNA"/>
</dbReference>
<feature type="region of interest" description="Disordered" evidence="1">
    <location>
        <begin position="728"/>
        <end position="769"/>
    </location>
</feature>
<dbReference type="AlphaFoldDB" id="A0A0D7A0I4"/>
<feature type="region of interest" description="Disordered" evidence="1">
    <location>
        <begin position="565"/>
        <end position="604"/>
    </location>
</feature>